<name>A0AAV0UR06_HYABA</name>
<dbReference type="Proteomes" id="UP001162031">
    <property type="component" value="Unassembled WGS sequence"/>
</dbReference>
<dbReference type="Gene3D" id="1.10.10.10">
    <property type="entry name" value="Winged helix-like DNA-binding domain superfamily/Winged helix DNA-binding domain"/>
    <property type="match status" value="1"/>
</dbReference>
<dbReference type="EMBL" id="CANTFL010001352">
    <property type="protein sequence ID" value="CAI5737914.1"/>
    <property type="molecule type" value="Genomic_DNA"/>
</dbReference>
<comment type="caution">
    <text evidence="2">The sequence shown here is derived from an EMBL/GenBank/DDBJ whole genome shotgun (WGS) entry which is preliminary data.</text>
</comment>
<dbReference type="Pfam" id="PF04695">
    <property type="entry name" value="Pex14_N"/>
    <property type="match status" value="1"/>
</dbReference>
<feature type="domain" description="Peroxisome membrane anchor protein Pex14p N-terminal" evidence="1">
    <location>
        <begin position="6"/>
        <end position="46"/>
    </location>
</feature>
<protein>
    <recommendedName>
        <fullName evidence="1">Peroxisome membrane anchor protein Pex14p N-terminal domain-containing protein</fullName>
    </recommendedName>
</protein>
<proteinExistence type="predicted"/>
<reference evidence="2" key="1">
    <citation type="submission" date="2022-12" db="EMBL/GenBank/DDBJ databases">
        <authorList>
            <person name="Webb A."/>
        </authorList>
    </citation>
    <scope>NUCLEOTIDE SEQUENCE</scope>
    <source>
        <strain evidence="2">Hp1</strain>
    </source>
</reference>
<sequence>MRDSSLLLKCEAFLLHPTVRTLSLAQRVDFLEKKGLTPAEIAQCLTSLTQRDGLSQVVRRPITESIARAFGGRSSIGTATSPRQLLQFVLQKYGIVALLVACLGVSYAHWKGKNGEQLILQHEAETTQRQQRQHTRVAALLAVVNDQQMQYKQAAKLLETRATRCIDAAQAAQKAQGIQVAEAAGVDAAATSLTALSATQSTRRSELRALKMEMLELRSAIVNSCLQSPVAAKVVDDKELLRPADVAATNRLKEKDVQEKTVITKRLTSCDSAIGARYMKAEEARPMMPEWVGSNDIQRSRTKDQTAMNSGEITELFELGQTQEQLSAAGSYRLLFTT</sequence>
<dbReference type="InterPro" id="IPR036388">
    <property type="entry name" value="WH-like_DNA-bd_sf"/>
</dbReference>
<dbReference type="InterPro" id="IPR006785">
    <property type="entry name" value="Pex14_N"/>
</dbReference>
<evidence type="ECO:0000313" key="2">
    <source>
        <dbReference type="EMBL" id="CAI5737914.1"/>
    </source>
</evidence>
<dbReference type="AlphaFoldDB" id="A0AAV0UR06"/>
<keyword evidence="3" id="KW-1185">Reference proteome</keyword>
<organism evidence="2 3">
    <name type="scientific">Hyaloperonospora brassicae</name>
    <name type="common">Brassica downy mildew</name>
    <name type="synonym">Peronospora brassicae</name>
    <dbReference type="NCBI Taxonomy" id="162125"/>
    <lineage>
        <taxon>Eukaryota</taxon>
        <taxon>Sar</taxon>
        <taxon>Stramenopiles</taxon>
        <taxon>Oomycota</taxon>
        <taxon>Peronosporomycetes</taxon>
        <taxon>Peronosporales</taxon>
        <taxon>Peronosporaceae</taxon>
        <taxon>Hyaloperonospora</taxon>
    </lineage>
</organism>
<evidence type="ECO:0000313" key="3">
    <source>
        <dbReference type="Proteomes" id="UP001162031"/>
    </source>
</evidence>
<evidence type="ECO:0000259" key="1">
    <source>
        <dbReference type="Pfam" id="PF04695"/>
    </source>
</evidence>
<accession>A0AAV0UR06</accession>
<gene>
    <name evidence="2" type="ORF">HBR001_LOCUS7314</name>
</gene>